<dbReference type="Gene3D" id="1.20.1090.10">
    <property type="entry name" value="Dehydroquinate synthase-like - alpha domain"/>
    <property type="match status" value="1"/>
</dbReference>
<dbReference type="InterPro" id="IPR018211">
    <property type="entry name" value="ADH_Fe_CS"/>
</dbReference>
<dbReference type="Gene3D" id="3.40.50.1970">
    <property type="match status" value="1"/>
</dbReference>
<keyword evidence="1" id="KW-0560">Oxidoreductase</keyword>
<sequence length="365" mass="40320">MKAKYFLPTKVIFGEKSFQQLFGELKDANVAKPLVVCGKHFTSSFKFSSLEENLPVFESFTDVESNPSTQTVDRAAQVLNEKGCDAVIGIGGGSVMDAAKVVAAMKNSGKKSEDFYRRISVKEKVPFFALPTTSGSGSEVTKYSVLTLPDGSKKTLRSDKFYAKVAIIDPELTYTVPRETTAASGIDAFCQAVEAYWSRNAMPETDKFAQEAIRLAYHNLFKVVNDPDKAARYNLSLASLRAGQAFSNTGTTACHSTSYAFTKYYGLVHGFAVAITLPWFFEFYSLKSGEKCMEISNILGAKTIRQGREKLTELLRSIGAPTGLEEIGCPRSDFPKLVEMCLVNRPANPRKHTAKDIERMLNELY</sequence>
<evidence type="ECO:0000259" key="2">
    <source>
        <dbReference type="Pfam" id="PF00465"/>
    </source>
</evidence>
<evidence type="ECO:0000256" key="1">
    <source>
        <dbReference type="ARBA" id="ARBA00023002"/>
    </source>
</evidence>
<dbReference type="InterPro" id="IPR056798">
    <property type="entry name" value="ADH_Fe_C"/>
</dbReference>
<evidence type="ECO:0000313" key="5">
    <source>
        <dbReference type="Proteomes" id="UP000565078"/>
    </source>
</evidence>
<dbReference type="PANTHER" id="PTHR11496">
    <property type="entry name" value="ALCOHOL DEHYDROGENASE"/>
    <property type="match status" value="1"/>
</dbReference>
<proteinExistence type="predicted"/>
<dbReference type="Pfam" id="PF00465">
    <property type="entry name" value="Fe-ADH"/>
    <property type="match status" value="1"/>
</dbReference>
<feature type="domain" description="Fe-containing alcohol dehydrogenase-like C-terminal" evidence="3">
    <location>
        <begin position="181"/>
        <end position="364"/>
    </location>
</feature>
<dbReference type="AlphaFoldDB" id="A0A7J4IVJ4"/>
<comment type="caution">
    <text evidence="4">The sequence shown here is derived from an EMBL/GenBank/DDBJ whole genome shotgun (WGS) entry which is preliminary data.</text>
</comment>
<protein>
    <submittedName>
        <fullName evidence="4">Iron-containing alcohol dehydrogenase</fullName>
    </submittedName>
</protein>
<dbReference type="PANTHER" id="PTHR11496:SF83">
    <property type="entry name" value="HYDROXYACID-OXOACID TRANSHYDROGENASE, MITOCHONDRIAL"/>
    <property type="match status" value="1"/>
</dbReference>
<evidence type="ECO:0000313" key="4">
    <source>
        <dbReference type="EMBL" id="HIH09541.1"/>
    </source>
</evidence>
<dbReference type="Proteomes" id="UP000565078">
    <property type="component" value="Unassembled WGS sequence"/>
</dbReference>
<accession>A0A7J4IVJ4</accession>
<dbReference type="FunFam" id="3.40.50.1970:FF:000003">
    <property type="entry name" value="Alcohol dehydrogenase, iron-containing"/>
    <property type="match status" value="1"/>
</dbReference>
<reference evidence="5" key="1">
    <citation type="journal article" date="2020" name="bioRxiv">
        <title>A rank-normalized archaeal taxonomy based on genome phylogeny resolves widespread incomplete and uneven classifications.</title>
        <authorList>
            <person name="Rinke C."/>
            <person name="Chuvochina M."/>
            <person name="Mussig A.J."/>
            <person name="Chaumeil P.-A."/>
            <person name="Waite D.W."/>
            <person name="Whitman W.B."/>
            <person name="Parks D.H."/>
            <person name="Hugenholtz P."/>
        </authorList>
    </citation>
    <scope>NUCLEOTIDE SEQUENCE [LARGE SCALE GENOMIC DNA]</scope>
</reference>
<dbReference type="InterPro" id="IPR039697">
    <property type="entry name" value="Alcohol_dehydrogenase_Fe"/>
</dbReference>
<dbReference type="GO" id="GO:0004022">
    <property type="term" value="F:alcohol dehydrogenase (NAD+) activity"/>
    <property type="evidence" value="ECO:0007669"/>
    <property type="project" value="TreeGrafter"/>
</dbReference>
<gene>
    <name evidence="4" type="ORF">HA254_02615</name>
</gene>
<dbReference type="Pfam" id="PF25137">
    <property type="entry name" value="ADH_Fe_C"/>
    <property type="match status" value="1"/>
</dbReference>
<feature type="domain" description="Alcohol dehydrogenase iron-type/glycerol dehydrogenase GldA" evidence="2">
    <location>
        <begin position="8"/>
        <end position="170"/>
    </location>
</feature>
<organism evidence="4 5">
    <name type="scientific">Candidatus Iainarchaeum sp</name>
    <dbReference type="NCBI Taxonomy" id="3101447"/>
    <lineage>
        <taxon>Archaea</taxon>
        <taxon>Candidatus Iainarchaeota</taxon>
        <taxon>Candidatus Iainarchaeia</taxon>
        <taxon>Candidatus Iainarchaeales</taxon>
        <taxon>Candidatus Iainarchaeaceae</taxon>
        <taxon>Candidatus Iainarchaeum</taxon>
    </lineage>
</organism>
<evidence type="ECO:0000259" key="3">
    <source>
        <dbReference type="Pfam" id="PF25137"/>
    </source>
</evidence>
<name>A0A7J4IVJ4_9ARCH</name>
<dbReference type="InterPro" id="IPR001670">
    <property type="entry name" value="ADH_Fe/GldA"/>
</dbReference>
<dbReference type="EMBL" id="DUGC01000046">
    <property type="protein sequence ID" value="HIH09541.1"/>
    <property type="molecule type" value="Genomic_DNA"/>
</dbReference>
<dbReference type="GO" id="GO:0046872">
    <property type="term" value="F:metal ion binding"/>
    <property type="evidence" value="ECO:0007669"/>
    <property type="project" value="InterPro"/>
</dbReference>
<dbReference type="PROSITE" id="PS00913">
    <property type="entry name" value="ADH_IRON_1"/>
    <property type="match status" value="1"/>
</dbReference>
<dbReference type="SUPFAM" id="SSF56796">
    <property type="entry name" value="Dehydroquinate synthase-like"/>
    <property type="match status" value="1"/>
</dbReference>